<dbReference type="InterPro" id="IPR032675">
    <property type="entry name" value="LRR_dom_sf"/>
</dbReference>
<dbReference type="RefSeq" id="WP_209293804.1">
    <property type="nucleotide sequence ID" value="NZ_JAFIQO010000143.1"/>
</dbReference>
<evidence type="ECO:0000313" key="5">
    <source>
        <dbReference type="Proteomes" id="UP001315001"/>
    </source>
</evidence>
<dbReference type="Gene3D" id="2.60.40.1080">
    <property type="match status" value="1"/>
</dbReference>
<sequence length="1139" mass="122230">MRKNMSKALAVSLSIALAAGNTPIGTRYVSAQENPAVWEAQTTAEGEAVTSGQSVEEDTGTNVGGETEETTEVSSEKKEDTSGTVTTENKTEDLQGATTEGKSETSTTEGAEEASTETQPEETEQPEEEPVVSFTQGEDTTNYRNFKEAWETASVTGGTLTLCQNVEASELLEASSDITLNLNGYELSGSIEVTAGTLYVTDTSENGGGLLFNPSGTAVAVTGGALDIANARITGTDSVINITGGALNITNAQITGKDSAINVYNGTVNIDKDTVISAEGNAVNLITPYSKNNEEDNSVDINSMDSNSMDLTVSGGSITSTEGAAVREYLDTSESQDGEEIIWHTNISNITIKDGTFSGKGKALDFSDSLVKEESVLNITGGTFSSDIKEYLSSAYTTNKTEDGQYIVSERENPVKEDLKYNLEDVTYDGKTHPVKVSSEKALGAIKVLYNGKEEMPVNAGTYEVSVEIAESNNYYSGQFDLGSFQITKAETSVNLTVALTNEREHVEENTIGYFGDEVTMTASVDGVEGETLEGSVAFYDGETELKTVPLENNSAQFKTSELTAQTHEITAKYIPAEEANYKGSASEKVAANIAEVKETGIEVTTQPAKTTYTDSETFNPEGMIVTAHYNNGSTKEVEDYTVDTTTKLTVDTTEIQITHADNYTASVPVKVGHDTNYRYEKNEARNTLTKKCGGCDEIFGTMSIAAPESMELDRENGNPAVLTVTGDISASEVSITYASLTGADISPLAPTKAGTYTATATYNNQTVTVMFTLIISVTGVTANEVYALKVGDSANLSKKIAPEDATNQDVIWKSDNENIVTVDDNGKITAVAEGEANITVTTKDQNKTATCKIYAMPQNAKFGKCGDNAWWKFNDGVFTVWGNGAVTDTKDFASYKTKTTSIVVEKGITEIGGFSGFTILTDISFSESIKSIKSSAFQDCEKLEKIDLTKGMEEIGDWAFAGCVKLNNITLGENITKIGYNAFAGCSGLKKVMMNARLENEQQAFWKAGTEGIDVVYGKGITKIGSLFTKSTVRSVEIPEGVKTIGDSAFTDCEKLERIELPESMEQVGQYAFERCRGVSHLKIKSPNCIYDQSFGSFPGLGEKADNLTVEFGEKVTEIPRLIRMGGNVKHVKFDGEV</sequence>
<dbReference type="InterPro" id="IPR053139">
    <property type="entry name" value="Surface_bspA-like"/>
</dbReference>
<dbReference type="PANTHER" id="PTHR45661:SF3">
    <property type="entry name" value="IG-LIKE DOMAIN-CONTAINING PROTEIN"/>
    <property type="match status" value="1"/>
</dbReference>
<proteinExistence type="predicted"/>
<dbReference type="Gene3D" id="2.60.40.3630">
    <property type="match status" value="1"/>
</dbReference>
<dbReference type="InterPro" id="IPR043772">
    <property type="entry name" value="MBG_3"/>
</dbReference>
<name>A0ABS3ZKV3_9FIRM</name>
<keyword evidence="2" id="KW-0732">Signal</keyword>
<dbReference type="Gene3D" id="3.80.10.10">
    <property type="entry name" value="Ribonuclease Inhibitor"/>
    <property type="match status" value="1"/>
</dbReference>
<reference evidence="4 5" key="1">
    <citation type="submission" date="2021-02" db="EMBL/GenBank/DDBJ databases">
        <title>Lactate utilizing bacteria of the human gut.</title>
        <authorList>
            <person name="Sheridan P.O."/>
        </authorList>
    </citation>
    <scope>NUCLEOTIDE SEQUENCE [LARGE SCALE GENOMIC DNA]</scope>
    <source>
        <strain evidence="4 5">HTF-83D</strain>
    </source>
</reference>
<dbReference type="Gene3D" id="2.60.40.10">
    <property type="entry name" value="Immunoglobulins"/>
    <property type="match status" value="1"/>
</dbReference>
<dbReference type="SUPFAM" id="SSF52058">
    <property type="entry name" value="L domain-like"/>
    <property type="match status" value="1"/>
</dbReference>
<evidence type="ECO:0000256" key="1">
    <source>
        <dbReference type="SAM" id="MobiDB-lite"/>
    </source>
</evidence>
<feature type="compositionally biased region" description="Acidic residues" evidence="1">
    <location>
        <begin position="110"/>
        <end position="130"/>
    </location>
</feature>
<dbReference type="Pfam" id="PF13306">
    <property type="entry name" value="LRR_5"/>
    <property type="match status" value="2"/>
</dbReference>
<dbReference type="Pfam" id="PF16640">
    <property type="entry name" value="Big_3_5"/>
    <property type="match status" value="1"/>
</dbReference>
<feature type="domain" description="BIG2" evidence="3">
    <location>
        <begin position="777"/>
        <end position="853"/>
    </location>
</feature>
<dbReference type="InterPro" id="IPR013783">
    <property type="entry name" value="Ig-like_fold"/>
</dbReference>
<feature type="region of interest" description="Disordered" evidence="1">
    <location>
        <begin position="43"/>
        <end position="139"/>
    </location>
</feature>
<evidence type="ECO:0000259" key="3">
    <source>
        <dbReference type="SMART" id="SM00635"/>
    </source>
</evidence>
<dbReference type="EMBL" id="JAFIQO010000143">
    <property type="protein sequence ID" value="MBP0057947.1"/>
    <property type="molecule type" value="Genomic_DNA"/>
</dbReference>
<dbReference type="InterPro" id="IPR003343">
    <property type="entry name" value="Big_2"/>
</dbReference>
<feature type="non-terminal residue" evidence="4">
    <location>
        <position position="1139"/>
    </location>
</feature>
<dbReference type="Proteomes" id="UP001315001">
    <property type="component" value="Unassembled WGS sequence"/>
</dbReference>
<accession>A0ABS3ZKV3</accession>
<dbReference type="InterPro" id="IPR032109">
    <property type="entry name" value="Big_3_5"/>
</dbReference>
<dbReference type="InterPro" id="IPR008964">
    <property type="entry name" value="Invasin/intimin_cell_adhesion"/>
</dbReference>
<feature type="compositionally biased region" description="Polar residues" evidence="1">
    <location>
        <begin position="43"/>
        <end position="54"/>
    </location>
</feature>
<comment type="caution">
    <text evidence="4">The sequence shown here is derived from an EMBL/GenBank/DDBJ whole genome shotgun (WGS) entry which is preliminary data.</text>
</comment>
<feature type="chain" id="PRO_5046897564" evidence="2">
    <location>
        <begin position="19"/>
        <end position="1139"/>
    </location>
</feature>
<dbReference type="PANTHER" id="PTHR45661">
    <property type="entry name" value="SURFACE ANTIGEN"/>
    <property type="match status" value="1"/>
</dbReference>
<gene>
    <name evidence="4" type="ORF">JYQ75_11185</name>
</gene>
<dbReference type="SUPFAM" id="SSF49373">
    <property type="entry name" value="Invasin/intimin cell-adhesion fragments"/>
    <property type="match status" value="1"/>
</dbReference>
<dbReference type="InterPro" id="IPR026906">
    <property type="entry name" value="LRR_5"/>
</dbReference>
<dbReference type="Pfam" id="PF02368">
    <property type="entry name" value="Big_2"/>
    <property type="match status" value="1"/>
</dbReference>
<organism evidence="4 5">
    <name type="scientific">Anaerobutyricum soehngenii</name>
    <dbReference type="NCBI Taxonomy" id="105843"/>
    <lineage>
        <taxon>Bacteria</taxon>
        <taxon>Bacillati</taxon>
        <taxon>Bacillota</taxon>
        <taxon>Clostridia</taxon>
        <taxon>Lachnospirales</taxon>
        <taxon>Lachnospiraceae</taxon>
        <taxon>Anaerobutyricum</taxon>
    </lineage>
</organism>
<dbReference type="Pfam" id="PF18887">
    <property type="entry name" value="MBG_3"/>
    <property type="match status" value="2"/>
</dbReference>
<protein>
    <submittedName>
        <fullName evidence="4">Leucine-rich repeat protein</fullName>
    </submittedName>
</protein>
<evidence type="ECO:0000256" key="2">
    <source>
        <dbReference type="SAM" id="SignalP"/>
    </source>
</evidence>
<feature type="compositionally biased region" description="Low complexity" evidence="1">
    <location>
        <begin position="96"/>
        <end position="109"/>
    </location>
</feature>
<dbReference type="SMART" id="SM00635">
    <property type="entry name" value="BID_2"/>
    <property type="match status" value="1"/>
</dbReference>
<evidence type="ECO:0000313" key="4">
    <source>
        <dbReference type="EMBL" id="MBP0057947.1"/>
    </source>
</evidence>
<keyword evidence="5" id="KW-1185">Reference proteome</keyword>
<feature type="signal peptide" evidence="2">
    <location>
        <begin position="1"/>
        <end position="18"/>
    </location>
</feature>